<feature type="domain" description="Antitoxin SocA-like Panacea" evidence="1">
    <location>
        <begin position="27"/>
        <end position="117"/>
    </location>
</feature>
<sequence>MYTAIDLSKYIVSKCIEDSHPISNLQLQKILYYIQKDFLNRDDLAFSDAIEAWQFGPVVPNVYYHYCGYGAMPISSAHENYEIHPKDKDSIDPIMETKRSLDPWIMVAETHKANGAWDQIYKKGLGNHHVIPIDLIKAVG</sequence>
<protein>
    <submittedName>
        <fullName evidence="2">DUF4065 domain-containing protein</fullName>
    </submittedName>
</protein>
<dbReference type="RefSeq" id="WP_125126330.1">
    <property type="nucleotide sequence ID" value="NZ_RHJS01000002.1"/>
</dbReference>
<comment type="caution">
    <text evidence="2">The sequence shown here is derived from an EMBL/GenBank/DDBJ whole genome shotgun (WGS) entry which is preliminary data.</text>
</comment>
<evidence type="ECO:0000259" key="1">
    <source>
        <dbReference type="Pfam" id="PF13274"/>
    </source>
</evidence>
<dbReference type="AlphaFoldDB" id="A0A426DCP5"/>
<evidence type="ECO:0000313" key="3">
    <source>
        <dbReference type="Proteomes" id="UP000274920"/>
    </source>
</evidence>
<proteinExistence type="predicted"/>
<reference evidence="2" key="1">
    <citation type="submission" date="2018-10" db="EMBL/GenBank/DDBJ databases">
        <title>Schaedlerella arabinophila gen. nov. sp. nov., isolated from the mouse intestinal tract and comparative analysis with the genome of the closely related altered Schaedler flora strain ASF502.</title>
        <authorList>
            <person name="Miyake S."/>
            <person name="Soh M."/>
            <person name="Seedorf H."/>
        </authorList>
    </citation>
    <scope>NUCLEOTIDE SEQUENCE [LARGE SCALE GENOMIC DNA]</scope>
    <source>
        <strain evidence="2">DSM 106076</strain>
    </source>
</reference>
<dbReference type="InterPro" id="IPR025272">
    <property type="entry name" value="SocA_Panacea"/>
</dbReference>
<name>A0A426DCP5_9FIRM</name>
<accession>A0A426DCP5</accession>
<evidence type="ECO:0000313" key="2">
    <source>
        <dbReference type="EMBL" id="RRK30512.1"/>
    </source>
</evidence>
<gene>
    <name evidence="2" type="ORF">EBB54_03295</name>
</gene>
<keyword evidence="3" id="KW-1185">Reference proteome</keyword>
<dbReference type="Proteomes" id="UP000274920">
    <property type="component" value="Unassembled WGS sequence"/>
</dbReference>
<dbReference type="EMBL" id="RHJS01000002">
    <property type="protein sequence ID" value="RRK30512.1"/>
    <property type="molecule type" value="Genomic_DNA"/>
</dbReference>
<organism evidence="2 3">
    <name type="scientific">Schaedlerella arabinosiphila</name>
    <dbReference type="NCBI Taxonomy" id="2044587"/>
    <lineage>
        <taxon>Bacteria</taxon>
        <taxon>Bacillati</taxon>
        <taxon>Bacillota</taxon>
        <taxon>Clostridia</taxon>
        <taxon>Lachnospirales</taxon>
        <taxon>Lachnospiraceae</taxon>
        <taxon>Schaedlerella</taxon>
    </lineage>
</organism>
<dbReference type="Pfam" id="PF13274">
    <property type="entry name" value="SocA_Panacea"/>
    <property type="match status" value="1"/>
</dbReference>